<dbReference type="EMBL" id="BEXB01000010">
    <property type="protein sequence ID" value="GAY76020.1"/>
    <property type="molecule type" value="Genomic_DNA"/>
</dbReference>
<evidence type="ECO:0000256" key="1">
    <source>
        <dbReference type="SAM" id="Phobius"/>
    </source>
</evidence>
<dbReference type="Proteomes" id="UP000319716">
    <property type="component" value="Unassembled WGS sequence"/>
</dbReference>
<gene>
    <name evidence="2" type="ORF">NBRC111894_1574</name>
</gene>
<organism evidence="2 3">
    <name type="scientific">Sporolactobacillus inulinus</name>
    <dbReference type="NCBI Taxonomy" id="2078"/>
    <lineage>
        <taxon>Bacteria</taxon>
        <taxon>Bacillati</taxon>
        <taxon>Bacillota</taxon>
        <taxon>Bacilli</taxon>
        <taxon>Bacillales</taxon>
        <taxon>Sporolactobacillaceae</taxon>
        <taxon>Sporolactobacillus</taxon>
    </lineage>
</organism>
<keyword evidence="1" id="KW-1133">Transmembrane helix</keyword>
<accession>A0A4Y1ZAF3</accession>
<proteinExistence type="predicted"/>
<feature type="transmembrane region" description="Helical" evidence="1">
    <location>
        <begin position="24"/>
        <end position="43"/>
    </location>
</feature>
<reference evidence="2 3" key="1">
    <citation type="submission" date="2017-11" db="EMBL/GenBank/DDBJ databases">
        <title>Draft Genome Sequence of Sporolactobacillus inulinus NBRC 111894 Isolated from Koso, a Japanese Sugar-Vegetable Fermented Beverage.</title>
        <authorList>
            <person name="Chiou T.Y."/>
            <person name="Oshima K."/>
            <person name="Suda W."/>
            <person name="Hattori M."/>
            <person name="Takahashi T."/>
        </authorList>
    </citation>
    <scope>NUCLEOTIDE SEQUENCE [LARGE SCALE GENOMIC DNA]</scope>
    <source>
        <strain evidence="2 3">NBRC111894</strain>
    </source>
</reference>
<dbReference type="AlphaFoldDB" id="A0A4Y1ZAF3"/>
<protein>
    <submittedName>
        <fullName evidence="2">Uncharacterized protein</fullName>
    </submittedName>
</protein>
<name>A0A4Y1ZAF3_9BACL</name>
<sequence>MIQDRKGTLHFLFIRIPHFELKDVAVHALSLFSFYCSASLLCWTTAGKVMLHKNDPHGSSYNG</sequence>
<keyword evidence="1" id="KW-0472">Membrane</keyword>
<keyword evidence="1" id="KW-0812">Transmembrane</keyword>
<evidence type="ECO:0000313" key="2">
    <source>
        <dbReference type="EMBL" id="GAY76020.1"/>
    </source>
</evidence>
<comment type="caution">
    <text evidence="2">The sequence shown here is derived from an EMBL/GenBank/DDBJ whole genome shotgun (WGS) entry which is preliminary data.</text>
</comment>
<evidence type="ECO:0000313" key="3">
    <source>
        <dbReference type="Proteomes" id="UP000319716"/>
    </source>
</evidence>